<evidence type="ECO:0000313" key="2">
    <source>
        <dbReference type="EMBL" id="TQE32240.1"/>
    </source>
</evidence>
<evidence type="ECO:0000256" key="1">
    <source>
        <dbReference type="SAM" id="Phobius"/>
    </source>
</evidence>
<protein>
    <submittedName>
        <fullName evidence="2">Uncharacterized protein</fullName>
    </submittedName>
</protein>
<comment type="caution">
    <text evidence="2">The sequence shown here is derived from an EMBL/GenBank/DDBJ whole genome shotgun (WGS) entry which is preliminary data.</text>
</comment>
<evidence type="ECO:0000313" key="3">
    <source>
        <dbReference type="Proteomes" id="UP000318720"/>
    </source>
</evidence>
<keyword evidence="1" id="KW-0472">Membrane</keyword>
<feature type="transmembrane region" description="Helical" evidence="1">
    <location>
        <begin position="142"/>
        <end position="163"/>
    </location>
</feature>
<dbReference type="AlphaFoldDB" id="A0AAE9AZD8"/>
<gene>
    <name evidence="2" type="ORF">Sipo8835_20905</name>
</gene>
<proteinExistence type="predicted"/>
<sequence length="319" mass="35220">MPSRRRYTFFMGDNGGSRHPWWRKWMKPDEGDGTDAERRPESLIDLVAQKRDESLYIELGGRFPEQLLQLQVLYSASQRAFEAGTRKALRLTIGCVLRTVLRDPRLAESPANKHVGDYLDEEIIGLKARLGQDRAVAMSRGLNFGLAVGALISTALLCLPLLWGTRILEGLAGVRLSCPDRWSLMGAFVCGGVGAFGAVLSVLMRLRNSGDELTRRKVNGHEGAIAPGELYRNMRHEGVYRVFVGWVLALAIHFLLTAGFVTFIDLPATPADICSANDASGAGTDFWGFWCAVGFVAGFNERWAYGLLGRESTSKKNRP</sequence>
<name>A0AAE9AZD8_9ACTN</name>
<feature type="transmembrane region" description="Helical" evidence="1">
    <location>
        <begin position="183"/>
        <end position="206"/>
    </location>
</feature>
<keyword evidence="1" id="KW-1133">Transmembrane helix</keyword>
<dbReference type="Proteomes" id="UP000318720">
    <property type="component" value="Unassembled WGS sequence"/>
</dbReference>
<feature type="transmembrane region" description="Helical" evidence="1">
    <location>
        <begin position="286"/>
        <end position="308"/>
    </location>
</feature>
<organism evidence="2 3">
    <name type="scientific">Streptomyces ipomoeae</name>
    <dbReference type="NCBI Taxonomy" id="103232"/>
    <lineage>
        <taxon>Bacteria</taxon>
        <taxon>Bacillati</taxon>
        <taxon>Actinomycetota</taxon>
        <taxon>Actinomycetes</taxon>
        <taxon>Kitasatosporales</taxon>
        <taxon>Streptomycetaceae</taxon>
        <taxon>Streptomyces</taxon>
    </lineage>
</organism>
<keyword evidence="1" id="KW-0812">Transmembrane</keyword>
<feature type="transmembrane region" description="Helical" evidence="1">
    <location>
        <begin position="242"/>
        <end position="266"/>
    </location>
</feature>
<dbReference type="EMBL" id="SPAZ01000173">
    <property type="protein sequence ID" value="TQE32240.1"/>
    <property type="molecule type" value="Genomic_DNA"/>
</dbReference>
<accession>A0AAE9AZD8</accession>
<reference evidence="2 3" key="1">
    <citation type="submission" date="2019-03" db="EMBL/GenBank/DDBJ databases">
        <title>Comparative genomic analyses of the sweetpotato soil rot pathogen, Streptomyces ipomoeae.</title>
        <authorList>
            <person name="Ruschel Soares N."/>
            <person name="Badger J.H."/>
            <person name="Huguet-Tapia J.C."/>
            <person name="Clark C.A."/>
            <person name="Pettis G.S."/>
        </authorList>
    </citation>
    <scope>NUCLEOTIDE SEQUENCE [LARGE SCALE GENOMIC DNA]</scope>
    <source>
        <strain evidence="2 3">88-35</strain>
    </source>
</reference>